<keyword evidence="2" id="KW-0732">Signal</keyword>
<accession>A0A9W4XPK6</accession>
<dbReference type="AlphaFoldDB" id="A0A9W4XPK6"/>
<dbReference type="OrthoDB" id="3643156at2759"/>
<evidence type="ECO:0000256" key="1">
    <source>
        <dbReference type="SAM" id="MobiDB-lite"/>
    </source>
</evidence>
<comment type="caution">
    <text evidence="3">The sequence shown here is derived from an EMBL/GenBank/DDBJ whole genome shotgun (WGS) entry which is preliminary data.</text>
</comment>
<feature type="region of interest" description="Disordered" evidence="1">
    <location>
        <begin position="75"/>
        <end position="94"/>
    </location>
</feature>
<gene>
    <name evidence="3" type="ORF">PDIGIT_LOCUS12782</name>
</gene>
<dbReference type="EMBL" id="CAOQHR010000009">
    <property type="protein sequence ID" value="CAI6339619.1"/>
    <property type="molecule type" value="Genomic_DNA"/>
</dbReference>
<sequence length="342" mass="38140">MAVLRSVAFALTSAAFFFIMLHQRVAPDKPASATAIGISLHVNYGAISIRQNDESFRDIGMIEGNYQYQKLMRRLSQRSSEHPSPPYEDGEDQWKDQPRQFLRNARKALGFPASTDVAILAAMVQELINLAGPSSSVIISYPAIPGLTQEDIADVETYLGLPVFEGNHGYPPRTLTAAYAGYDMGLCESFTNKKKCTEEELELPVRRTLLVEYTGTAFLLHVRSMRDAYDLGMSETYRSSNLDFSDTVPSKAGRLPWIRNLVIEFVQNTFYLDLDMPKTCTVILIGPADLVKDHVFQLVLKDGLKTSGLEVELLDLRPEYAASRGAAELAWRSFALAQQTEL</sequence>
<evidence type="ECO:0000256" key="2">
    <source>
        <dbReference type="SAM" id="SignalP"/>
    </source>
</evidence>
<keyword evidence="4" id="KW-1185">Reference proteome</keyword>
<evidence type="ECO:0000313" key="3">
    <source>
        <dbReference type="EMBL" id="CAI6339619.1"/>
    </source>
</evidence>
<dbReference type="Proteomes" id="UP001152607">
    <property type="component" value="Unassembled WGS sequence"/>
</dbReference>
<organism evidence="3 4">
    <name type="scientific">Periconia digitata</name>
    <dbReference type="NCBI Taxonomy" id="1303443"/>
    <lineage>
        <taxon>Eukaryota</taxon>
        <taxon>Fungi</taxon>
        <taxon>Dikarya</taxon>
        <taxon>Ascomycota</taxon>
        <taxon>Pezizomycotina</taxon>
        <taxon>Dothideomycetes</taxon>
        <taxon>Pleosporomycetidae</taxon>
        <taxon>Pleosporales</taxon>
        <taxon>Massarineae</taxon>
        <taxon>Periconiaceae</taxon>
        <taxon>Periconia</taxon>
    </lineage>
</organism>
<feature type="signal peptide" evidence="2">
    <location>
        <begin position="1"/>
        <end position="27"/>
    </location>
</feature>
<feature type="chain" id="PRO_5040753910" evidence="2">
    <location>
        <begin position="28"/>
        <end position="342"/>
    </location>
</feature>
<name>A0A9W4XPK6_9PLEO</name>
<evidence type="ECO:0000313" key="4">
    <source>
        <dbReference type="Proteomes" id="UP001152607"/>
    </source>
</evidence>
<proteinExistence type="predicted"/>
<reference evidence="3" key="1">
    <citation type="submission" date="2023-01" db="EMBL/GenBank/DDBJ databases">
        <authorList>
            <person name="Van Ghelder C."/>
            <person name="Rancurel C."/>
        </authorList>
    </citation>
    <scope>NUCLEOTIDE SEQUENCE</scope>
    <source>
        <strain evidence="3">CNCM I-4278</strain>
    </source>
</reference>
<protein>
    <submittedName>
        <fullName evidence="3">Uncharacterized protein</fullName>
    </submittedName>
</protein>